<feature type="region of interest" description="Disordered" evidence="1">
    <location>
        <begin position="1"/>
        <end position="55"/>
    </location>
</feature>
<proteinExistence type="predicted"/>
<organism evidence="2">
    <name type="scientific">marine sediment metagenome</name>
    <dbReference type="NCBI Taxonomy" id="412755"/>
    <lineage>
        <taxon>unclassified sequences</taxon>
        <taxon>metagenomes</taxon>
        <taxon>ecological metagenomes</taxon>
    </lineage>
</organism>
<evidence type="ECO:0000256" key="1">
    <source>
        <dbReference type="SAM" id="MobiDB-lite"/>
    </source>
</evidence>
<dbReference type="EMBL" id="BART01013553">
    <property type="protein sequence ID" value="GAG78401.1"/>
    <property type="molecule type" value="Genomic_DNA"/>
</dbReference>
<feature type="compositionally biased region" description="Basic and acidic residues" evidence="1">
    <location>
        <begin position="26"/>
        <end position="42"/>
    </location>
</feature>
<evidence type="ECO:0000313" key="2">
    <source>
        <dbReference type="EMBL" id="GAG78401.1"/>
    </source>
</evidence>
<accession>X1C1Z8</accession>
<gene>
    <name evidence="2" type="ORF">S01H4_27643</name>
</gene>
<sequence length="100" mass="10923">MGKYHDRAARLAANKLGSKYDPTDSPDVKKGARGRAEAKSRASEVPTALDQLGPGKGRAYVVLPKSEHEKARERLLGTGIGLMDYTSKITKRSRSARKKI</sequence>
<reference evidence="2" key="1">
    <citation type="journal article" date="2014" name="Front. Microbiol.">
        <title>High frequency of phylogenetically diverse reductive dehalogenase-homologous genes in deep subseafloor sedimentary metagenomes.</title>
        <authorList>
            <person name="Kawai M."/>
            <person name="Futagami T."/>
            <person name="Toyoda A."/>
            <person name="Takaki Y."/>
            <person name="Nishi S."/>
            <person name="Hori S."/>
            <person name="Arai W."/>
            <person name="Tsubouchi T."/>
            <person name="Morono Y."/>
            <person name="Uchiyama I."/>
            <person name="Ito T."/>
            <person name="Fujiyama A."/>
            <person name="Inagaki F."/>
            <person name="Takami H."/>
        </authorList>
    </citation>
    <scope>NUCLEOTIDE SEQUENCE</scope>
    <source>
        <strain evidence="2">Expedition CK06-06</strain>
    </source>
</reference>
<protein>
    <submittedName>
        <fullName evidence="2">Uncharacterized protein</fullName>
    </submittedName>
</protein>
<dbReference type="AlphaFoldDB" id="X1C1Z8"/>
<name>X1C1Z8_9ZZZZ</name>
<comment type="caution">
    <text evidence="2">The sequence shown here is derived from an EMBL/GenBank/DDBJ whole genome shotgun (WGS) entry which is preliminary data.</text>
</comment>